<feature type="signal peptide" evidence="2">
    <location>
        <begin position="1"/>
        <end position="19"/>
    </location>
</feature>
<gene>
    <name evidence="5" type="ORF">P7H27_11885</name>
</gene>
<keyword evidence="6" id="KW-1185">Reference proteome</keyword>
<dbReference type="EMBL" id="JARQAJ010000008">
    <property type="protein sequence ID" value="MDT2760462.1"/>
    <property type="molecule type" value="Genomic_DNA"/>
</dbReference>
<evidence type="ECO:0000313" key="6">
    <source>
        <dbReference type="Proteomes" id="UP001181046"/>
    </source>
</evidence>
<dbReference type="Pfam" id="PF17936">
    <property type="entry name" value="Big_6"/>
    <property type="match status" value="1"/>
</dbReference>
<feature type="domain" description="Bacterial Ig" evidence="4">
    <location>
        <begin position="775"/>
        <end position="846"/>
    </location>
</feature>
<accession>A0ABU3FEK6</accession>
<organism evidence="5 6">
    <name type="scientific">Enterococcus xiangfangensis</name>
    <dbReference type="NCBI Taxonomy" id="1296537"/>
    <lineage>
        <taxon>Bacteria</taxon>
        <taxon>Bacillati</taxon>
        <taxon>Bacillota</taxon>
        <taxon>Bacilli</taxon>
        <taxon>Lactobacillales</taxon>
        <taxon>Enterococcaceae</taxon>
        <taxon>Enterococcus</taxon>
    </lineage>
</organism>
<name>A0ABU3FEK6_9ENTE</name>
<dbReference type="Pfam" id="PF20585">
    <property type="entry name" value="Pectate_lyase_5"/>
    <property type="match status" value="1"/>
</dbReference>
<keyword evidence="2" id="KW-0732">Signal</keyword>
<protein>
    <submittedName>
        <fullName evidence="5">Ig-like domain-containing protein</fullName>
    </submittedName>
</protein>
<dbReference type="InterPro" id="IPR046776">
    <property type="entry name" value="Pectate_lyase_5"/>
</dbReference>
<sequence>MKNTLLAMFSVVSLFLGQAATIEGGFADENSGETNIAKSMDSTISSENGLIDPVNPSLENSQEVTQETTENSTTETTDTSQETEGANSSTEEPIEKANQDVSPKAATIVTSWEELSAALGDTTVSQITVSKDLQATKDILVNRAVSIDFGKHLVNFFAYSIIIDDKADLKVSDLTFTGSKTAFRGNKTYSTTLGTIQFNGTITAQSTNTGAFLTMPGGTALFSAAEFTYSNSSAIGVMKPGIDVKNLTITNGTIVKSTAAKFVATTDDADVGGNYIIDGGSIVSTNDTLGDLNKYGQIWNLSYTVTFSVTGPGTKLLIETNYANGRVEGNGAFVIGSSIVAPTNANSKLSVTDSAEFTINSEISTAMYFNGTDSSIEVSQKGSLAITQKNEIGKSINEALRLGRADNKKISVSDQGVFKVTKEKGVNAALYINGDNNEVSVTSGADFIVKQLEPAPQAISDDAKGQAIIFRSNLANPKNIFTSSGTNTNIELISSGGGVIQQSTNNGPKGTLGITVGPGVYFVARGKVSNHVIKRTEGLFEANVLNFNLDQPKYYDIRNNNGELGAMFIGETQSTFNTKNSTISFWKDTANLDGNASHFWKNATFAFSGKDLGTLSSASIAEMNTVFTTSNTLTNYARISANNQLGQIDALRKPTDADRYIYAHASFPEGKYDEPRDAMADEVKLTLGVYDSENNEIKKVAGNTQGEFSIYGEATTAGWTKIPYEGLLTAETQIKVLQAQLLDEANQPTITLPAEDLLAEPQTVVDVTPPEPIKAATSVLAPNARTISGTGEPGALISLEVNGVAVASTTSVKADGTFELVLPETVNLKIGDVIQVFAKDHAGKADITNPPTTNDTIGNIEPKTEVDFHDTSFKAATILPVDGVLSFISAPNILFGTQSVTTKEQTYRPEQIEGQLAISDTRGTDKSAVRLYLKESEPLKNADLQLTDGLRYTNQAGETQIVSSQGILVEEYSAIETVIVSDYWNKENGTQAKGFSLTVPVEKQKAGAFHGELEWSLQTVPANN</sequence>
<feature type="compositionally biased region" description="Low complexity" evidence="1">
    <location>
        <begin position="59"/>
        <end position="84"/>
    </location>
</feature>
<reference evidence="5" key="1">
    <citation type="submission" date="2023-03" db="EMBL/GenBank/DDBJ databases">
        <authorList>
            <person name="Shen W."/>
            <person name="Cai J."/>
        </authorList>
    </citation>
    <scope>NUCLEOTIDE SEQUENCE</scope>
    <source>
        <strain evidence="5">P66-3</strain>
    </source>
</reference>
<evidence type="ECO:0000313" key="5">
    <source>
        <dbReference type="EMBL" id="MDT2760462.1"/>
    </source>
</evidence>
<dbReference type="InterPro" id="IPR013783">
    <property type="entry name" value="Ig-like_fold"/>
</dbReference>
<dbReference type="Pfam" id="PF13731">
    <property type="entry name" value="WxL"/>
    <property type="match status" value="1"/>
</dbReference>
<evidence type="ECO:0000259" key="3">
    <source>
        <dbReference type="Pfam" id="PF13731"/>
    </source>
</evidence>
<dbReference type="InterPro" id="IPR041498">
    <property type="entry name" value="Big_6"/>
</dbReference>
<feature type="region of interest" description="Disordered" evidence="1">
    <location>
        <begin position="45"/>
        <end position="102"/>
    </location>
</feature>
<dbReference type="InterPro" id="IPR027994">
    <property type="entry name" value="WxL_dom"/>
</dbReference>
<proteinExistence type="predicted"/>
<feature type="domain" description="WxL" evidence="3">
    <location>
        <begin position="881"/>
        <end position="1021"/>
    </location>
</feature>
<comment type="caution">
    <text evidence="5">The sequence shown here is derived from an EMBL/GenBank/DDBJ whole genome shotgun (WGS) entry which is preliminary data.</text>
</comment>
<dbReference type="Gene3D" id="2.60.40.10">
    <property type="entry name" value="Immunoglobulins"/>
    <property type="match status" value="1"/>
</dbReference>
<evidence type="ECO:0000259" key="4">
    <source>
        <dbReference type="Pfam" id="PF17936"/>
    </source>
</evidence>
<evidence type="ECO:0000256" key="2">
    <source>
        <dbReference type="SAM" id="SignalP"/>
    </source>
</evidence>
<dbReference type="RefSeq" id="WP_311830419.1">
    <property type="nucleotide sequence ID" value="NZ_JARQAJ010000008.1"/>
</dbReference>
<dbReference type="Proteomes" id="UP001181046">
    <property type="component" value="Unassembled WGS sequence"/>
</dbReference>
<feature type="chain" id="PRO_5046432729" evidence="2">
    <location>
        <begin position="20"/>
        <end position="1024"/>
    </location>
</feature>
<evidence type="ECO:0000256" key="1">
    <source>
        <dbReference type="SAM" id="MobiDB-lite"/>
    </source>
</evidence>